<dbReference type="Proteomes" id="UP000765509">
    <property type="component" value="Unassembled WGS sequence"/>
</dbReference>
<evidence type="ECO:0000256" key="2">
    <source>
        <dbReference type="ARBA" id="ARBA00022695"/>
    </source>
</evidence>
<dbReference type="AlphaFoldDB" id="A0A9Q3HE84"/>
<dbReference type="SUPFAM" id="SSF56672">
    <property type="entry name" value="DNA/RNA polymerases"/>
    <property type="match status" value="1"/>
</dbReference>
<organism evidence="9 10">
    <name type="scientific">Austropuccinia psidii MF-1</name>
    <dbReference type="NCBI Taxonomy" id="1389203"/>
    <lineage>
        <taxon>Eukaryota</taxon>
        <taxon>Fungi</taxon>
        <taxon>Dikarya</taxon>
        <taxon>Basidiomycota</taxon>
        <taxon>Pucciniomycotina</taxon>
        <taxon>Pucciniomycetes</taxon>
        <taxon>Pucciniales</taxon>
        <taxon>Sphaerophragmiaceae</taxon>
        <taxon>Austropuccinia</taxon>
    </lineage>
</organism>
<dbReference type="Gene3D" id="3.30.420.10">
    <property type="entry name" value="Ribonuclease H-like superfamily/Ribonuclease H"/>
    <property type="match status" value="2"/>
</dbReference>
<reference evidence="9" key="1">
    <citation type="submission" date="2021-03" db="EMBL/GenBank/DDBJ databases">
        <title>Draft genome sequence of rust myrtle Austropuccinia psidii MF-1, a brazilian biotype.</title>
        <authorList>
            <person name="Quecine M.C."/>
            <person name="Pachon D.M.R."/>
            <person name="Bonatelli M.L."/>
            <person name="Correr F.H."/>
            <person name="Franceschini L.M."/>
            <person name="Leite T.F."/>
            <person name="Margarido G.R.A."/>
            <person name="Almeida C.A."/>
            <person name="Ferrarezi J.A."/>
            <person name="Labate C.A."/>
        </authorList>
    </citation>
    <scope>NUCLEOTIDE SEQUENCE</scope>
    <source>
        <strain evidence="9">MF-1</strain>
    </source>
</reference>
<dbReference type="SUPFAM" id="SSF53098">
    <property type="entry name" value="Ribonuclease H-like"/>
    <property type="match status" value="1"/>
</dbReference>
<dbReference type="PANTHER" id="PTHR37984:SF5">
    <property type="entry name" value="PROTEIN NYNRIN-LIKE"/>
    <property type="match status" value="1"/>
</dbReference>
<evidence type="ECO:0000313" key="9">
    <source>
        <dbReference type="EMBL" id="MBW0498820.1"/>
    </source>
</evidence>
<dbReference type="GO" id="GO:0003676">
    <property type="term" value="F:nucleic acid binding"/>
    <property type="evidence" value="ECO:0007669"/>
    <property type="project" value="InterPro"/>
</dbReference>
<evidence type="ECO:0000259" key="8">
    <source>
        <dbReference type="Pfam" id="PF17921"/>
    </source>
</evidence>
<dbReference type="EMBL" id="AVOT02014918">
    <property type="protein sequence ID" value="MBW0498820.1"/>
    <property type="molecule type" value="Genomic_DNA"/>
</dbReference>
<feature type="domain" description="Integrase zinc-binding" evidence="8">
    <location>
        <begin position="238"/>
        <end position="292"/>
    </location>
</feature>
<dbReference type="Pfam" id="PF17917">
    <property type="entry name" value="RT_RNaseH"/>
    <property type="match status" value="1"/>
</dbReference>
<accession>A0A9Q3HE84</accession>
<dbReference type="Gene3D" id="1.10.340.70">
    <property type="match status" value="1"/>
</dbReference>
<keyword evidence="3" id="KW-0540">Nuclease</keyword>
<evidence type="ECO:0000259" key="7">
    <source>
        <dbReference type="Pfam" id="PF17917"/>
    </source>
</evidence>
<protein>
    <submittedName>
        <fullName evidence="9">Uncharacterized protein</fullName>
    </submittedName>
</protein>
<keyword evidence="5" id="KW-0378">Hydrolase</keyword>
<proteinExistence type="predicted"/>
<dbReference type="PANTHER" id="PTHR37984">
    <property type="entry name" value="PROTEIN CBG26694"/>
    <property type="match status" value="1"/>
</dbReference>
<dbReference type="CDD" id="cd09274">
    <property type="entry name" value="RNase_HI_RT_Ty3"/>
    <property type="match status" value="1"/>
</dbReference>
<evidence type="ECO:0000313" key="10">
    <source>
        <dbReference type="Proteomes" id="UP000765509"/>
    </source>
</evidence>
<evidence type="ECO:0000256" key="5">
    <source>
        <dbReference type="ARBA" id="ARBA00022801"/>
    </source>
</evidence>
<dbReference type="InterPro" id="IPR012337">
    <property type="entry name" value="RNaseH-like_sf"/>
</dbReference>
<name>A0A9Q3HE84_9BASI</name>
<keyword evidence="6" id="KW-0695">RNA-directed DNA polymerase</keyword>
<dbReference type="GO" id="GO:0016787">
    <property type="term" value="F:hydrolase activity"/>
    <property type="evidence" value="ECO:0007669"/>
    <property type="project" value="UniProtKB-KW"/>
</dbReference>
<keyword evidence="1" id="KW-0808">Transferase</keyword>
<dbReference type="InterPro" id="IPR041588">
    <property type="entry name" value="Integrase_H2C2"/>
</dbReference>
<feature type="domain" description="Reverse transcriptase RNase H-like" evidence="7">
    <location>
        <begin position="4"/>
        <end position="110"/>
    </location>
</feature>
<evidence type="ECO:0000256" key="1">
    <source>
        <dbReference type="ARBA" id="ARBA00022679"/>
    </source>
</evidence>
<evidence type="ECO:0000256" key="6">
    <source>
        <dbReference type="ARBA" id="ARBA00022918"/>
    </source>
</evidence>
<keyword evidence="2" id="KW-0548">Nucleotidyltransferase</keyword>
<dbReference type="InterPro" id="IPR036397">
    <property type="entry name" value="RNaseH_sf"/>
</dbReference>
<dbReference type="InterPro" id="IPR041373">
    <property type="entry name" value="RT_RNaseH"/>
</dbReference>
<keyword evidence="10" id="KW-1185">Reference proteome</keyword>
<keyword evidence="4" id="KW-0255">Endonuclease</keyword>
<comment type="caution">
    <text evidence="9">The sequence shown here is derived from an EMBL/GenBank/DDBJ whole genome shotgun (WGS) entry which is preliminary data.</text>
</comment>
<dbReference type="InterPro" id="IPR043502">
    <property type="entry name" value="DNA/RNA_pol_sf"/>
</dbReference>
<dbReference type="GO" id="GO:0003964">
    <property type="term" value="F:RNA-directed DNA polymerase activity"/>
    <property type="evidence" value="ECO:0007669"/>
    <property type="project" value="UniProtKB-KW"/>
</dbReference>
<dbReference type="OrthoDB" id="2595244at2759"/>
<dbReference type="GO" id="GO:0004519">
    <property type="term" value="F:endonuclease activity"/>
    <property type="evidence" value="ECO:0007669"/>
    <property type="project" value="UniProtKB-KW"/>
</dbReference>
<evidence type="ECO:0000256" key="3">
    <source>
        <dbReference type="ARBA" id="ARBA00022722"/>
    </source>
</evidence>
<gene>
    <name evidence="9" type="ORF">O181_038535</name>
</gene>
<evidence type="ECO:0000256" key="4">
    <source>
        <dbReference type="ARBA" id="ARBA00022759"/>
    </source>
</evidence>
<dbReference type="InterPro" id="IPR050951">
    <property type="entry name" value="Retrovirus_Pol_polyprotein"/>
</dbReference>
<sequence length="625" mass="72713">MRDWNIPFRLYIDTFGDGLGEALNQVQVVDDKLTEGQVCYISGQIKPTEARYVASQMECVCLVWALERLHYYLDGSVFEVITDCNAVKSLLNMKTPNRHMWRWQITIQEYRGNMTVVHKAGTIHKNADGIRRWALANTPDNPAYVPLEAEPQIPIEGINITDMGTEFFEEVRESYKQEKNCHILTSLLEKDCKDTCLVNALDEVWKNSYSEGRFHLLDGIIYHRTKHSCVMTLCSSLLINTILHECHDSIYSGHVSEDRKIEKVKKCAWWPSCRKETIEYFHTCDRCQKTNRSTGKKFGLMFNIQEPKSPWEVFHMDWVTALPPSGDKSYNSCLVIIDRYSKNTVFLPCHKDDTAMDTDILLWNCLGLSYHPQTDGLAERMIQTLEDMIRRICDYGSEFKDSDGFTHDWFNLIPALELAYKTSDHSSTGQTPAMLEKEWNPRLPEDTLRRDLVDINPTASSFKIMLDKVKHNAKQSMNNTFDYAKQKQDKSHKVPDFKVGDLVLVSTLNFNNMKGPKKLQVELSGELENNYPTFSVSLIKPYQQANKELFPLRNPTPLTIQPVEQSKGEKIKKVIKERRLRCKNQREYLFKYRNPVHEDEWLTESEIPDSDKLLRRFRHERRPQA</sequence>
<dbReference type="Pfam" id="PF17921">
    <property type="entry name" value="Integrase_H2C2"/>
    <property type="match status" value="1"/>
</dbReference>